<dbReference type="RefSeq" id="WP_264511176.1">
    <property type="nucleotide sequence ID" value="NZ_JAPDDR010000002.1"/>
</dbReference>
<dbReference type="Proteomes" id="UP001165653">
    <property type="component" value="Unassembled WGS sequence"/>
</dbReference>
<evidence type="ECO:0000259" key="1">
    <source>
        <dbReference type="Pfam" id="PF06439"/>
    </source>
</evidence>
<dbReference type="Gene3D" id="2.60.120.560">
    <property type="entry name" value="Exo-inulinase, domain 1"/>
    <property type="match status" value="1"/>
</dbReference>
<dbReference type="EMBL" id="JAPDDR010000002">
    <property type="protein sequence ID" value="MCW1912606.1"/>
    <property type="molecule type" value="Genomic_DNA"/>
</dbReference>
<dbReference type="Pfam" id="PF06439">
    <property type="entry name" value="3keto-disac_hyd"/>
    <property type="match status" value="1"/>
</dbReference>
<dbReference type="InterPro" id="IPR010496">
    <property type="entry name" value="AL/BT2_dom"/>
</dbReference>
<proteinExistence type="predicted"/>
<feature type="domain" description="3-keto-alpha-glucoside-1,2-lyase/3-keto-2-hydroxy-glucal hydratase" evidence="1">
    <location>
        <begin position="19"/>
        <end position="217"/>
    </location>
</feature>
<evidence type="ECO:0000313" key="2">
    <source>
        <dbReference type="EMBL" id="MCW1912606.1"/>
    </source>
</evidence>
<gene>
    <name evidence="2" type="ORF">OJ996_03405</name>
</gene>
<name>A0ABT3FYD4_9BACT</name>
<protein>
    <submittedName>
        <fullName evidence="2">DUF1080 domain-containing protein</fullName>
    </submittedName>
</protein>
<comment type="caution">
    <text evidence="2">The sequence shown here is derived from an EMBL/GenBank/DDBJ whole genome shotgun (WGS) entry which is preliminary data.</text>
</comment>
<keyword evidence="3" id="KW-1185">Reference proteome</keyword>
<evidence type="ECO:0000313" key="3">
    <source>
        <dbReference type="Proteomes" id="UP001165653"/>
    </source>
</evidence>
<organism evidence="2 3">
    <name type="scientific">Luteolibacter rhizosphaerae</name>
    <dbReference type="NCBI Taxonomy" id="2989719"/>
    <lineage>
        <taxon>Bacteria</taxon>
        <taxon>Pseudomonadati</taxon>
        <taxon>Verrucomicrobiota</taxon>
        <taxon>Verrucomicrobiia</taxon>
        <taxon>Verrucomicrobiales</taxon>
        <taxon>Verrucomicrobiaceae</taxon>
        <taxon>Luteolibacter</taxon>
    </lineage>
</organism>
<sequence length="220" mass="24754">MRTLACLLLATAIVHGGEFVSLFPKDGLPEGWKVQRWDDVKEEAPPGALWRVKDGVLHGSDMRGTWLVSEKEYGDFVLEFEWKLGEQGNSGCGLRFPTEGDPAFDGIELQMADARYNPQAKESELTGGLYRAVAPRKQVYKPTEWNHYKVTMKGPQVTVVLNGETVLDLNLDEQKETVKRHDGKDAKPLAERPRRGRIGFQELSRGGSFVQIRNARVMEL</sequence>
<reference evidence="2" key="1">
    <citation type="submission" date="2022-10" db="EMBL/GenBank/DDBJ databases">
        <title>Luteolibacter sp. GHJ8, whole genome shotgun sequencing project.</title>
        <authorList>
            <person name="Zhao G."/>
            <person name="Shen L."/>
        </authorList>
    </citation>
    <scope>NUCLEOTIDE SEQUENCE</scope>
    <source>
        <strain evidence="2">GHJ8</strain>
    </source>
</reference>
<accession>A0ABT3FYD4</accession>